<dbReference type="Gene3D" id="3.20.20.10">
    <property type="entry name" value="Alanine racemase"/>
    <property type="match status" value="1"/>
</dbReference>
<dbReference type="InterPro" id="IPR029066">
    <property type="entry name" value="PLP-binding_barrel"/>
</dbReference>
<evidence type="ECO:0000313" key="5">
    <source>
        <dbReference type="Proteomes" id="UP000274920"/>
    </source>
</evidence>
<dbReference type="AlphaFoldDB" id="A0A426DHB8"/>
<dbReference type="SUPFAM" id="SSF51419">
    <property type="entry name" value="PLP-binding barrel"/>
    <property type="match status" value="1"/>
</dbReference>
<evidence type="ECO:0000259" key="3">
    <source>
        <dbReference type="Pfam" id="PF00278"/>
    </source>
</evidence>
<dbReference type="EMBL" id="RHJS01000002">
    <property type="protein sequence ID" value="RRK32108.1"/>
    <property type="molecule type" value="Genomic_DNA"/>
</dbReference>
<accession>A0A426DHB8</accession>
<dbReference type="InterPro" id="IPR009006">
    <property type="entry name" value="Ala_racemase/Decarboxylase_C"/>
</dbReference>
<dbReference type="Gene3D" id="2.40.37.10">
    <property type="entry name" value="Lyase, Ornithine Decarboxylase, Chain A, domain 1"/>
    <property type="match status" value="1"/>
</dbReference>
<reference evidence="4" key="1">
    <citation type="submission" date="2018-10" db="EMBL/GenBank/DDBJ databases">
        <title>Schaedlerella arabinophila gen. nov. sp. nov., isolated from the mouse intestinal tract and comparative analysis with the genome of the closely related altered Schaedler flora strain ASF502.</title>
        <authorList>
            <person name="Miyake S."/>
            <person name="Soh M."/>
            <person name="Seedorf H."/>
        </authorList>
    </citation>
    <scope>NUCLEOTIDE SEQUENCE [LARGE SCALE GENOMIC DNA]</scope>
    <source>
        <strain evidence="4">DSM 106076</strain>
    </source>
</reference>
<dbReference type="Pfam" id="PF00278">
    <property type="entry name" value="Orn_DAP_Arg_deC"/>
    <property type="match status" value="1"/>
</dbReference>
<sequence length="392" mass="44873">MMMMDQLEYCIMKFGTPSYLFDIDKMKETVGKFREALGEKAGLCFAMKANPFLAGQMETQADRLEVCSMGEFRICKKQGIAPEKLLISGVLKEKEEILEILDTYGGACTYTIESLDQYHSFSEWCQRKEKPVHVYLRLTSGNQFGMDGETIYNIIKIRTMCPYLNIQGIHYFSGTQKKHAGKIKEELEYLDQFLMEMEERTGFQLEELEYGPGLSVPYFVGQEDHRSSDLKELVRAVEGMKWKGSVMLEMGRALAADCGYYLTTVKDIKQSNGKRYCIVDGGIHHLSYDGQIRGMYEPVFRVWPENQTGAECQWTVCGSLCTVNDVLMQKASIRDLKAGNVLIFERAGAYAMTEGMALFLSHELPKILFYSKEMGWKPVRGRIPTFEWNMEN</sequence>
<dbReference type="PANTHER" id="PTHR43727:SF2">
    <property type="entry name" value="GROUP IV DECARBOXYLASE"/>
    <property type="match status" value="1"/>
</dbReference>
<dbReference type="SUPFAM" id="SSF50621">
    <property type="entry name" value="Alanine racemase C-terminal domain-like"/>
    <property type="match status" value="1"/>
</dbReference>
<evidence type="ECO:0000256" key="2">
    <source>
        <dbReference type="ARBA" id="ARBA00022898"/>
    </source>
</evidence>
<feature type="domain" description="Orn/DAP/Arg decarboxylase 2 C-terminal" evidence="3">
    <location>
        <begin position="153"/>
        <end position="348"/>
    </location>
</feature>
<dbReference type="PANTHER" id="PTHR43727">
    <property type="entry name" value="DIAMINOPIMELATE DECARBOXYLASE"/>
    <property type="match status" value="1"/>
</dbReference>
<keyword evidence="2" id="KW-0663">Pyridoxal phosphate</keyword>
<keyword evidence="5" id="KW-1185">Reference proteome</keyword>
<evidence type="ECO:0000313" key="4">
    <source>
        <dbReference type="EMBL" id="RRK32108.1"/>
    </source>
</evidence>
<comment type="cofactor">
    <cofactor evidence="1">
        <name>pyridoxal 5'-phosphate</name>
        <dbReference type="ChEBI" id="CHEBI:597326"/>
    </cofactor>
</comment>
<protein>
    <recommendedName>
        <fullName evidence="3">Orn/DAP/Arg decarboxylase 2 C-terminal domain-containing protein</fullName>
    </recommendedName>
</protein>
<dbReference type="RefSeq" id="WP_125127637.1">
    <property type="nucleotide sequence ID" value="NZ_RHJS01000002.1"/>
</dbReference>
<name>A0A426DHB8_9FIRM</name>
<gene>
    <name evidence="4" type="ORF">EBB54_12540</name>
</gene>
<evidence type="ECO:0000256" key="1">
    <source>
        <dbReference type="ARBA" id="ARBA00001933"/>
    </source>
</evidence>
<comment type="caution">
    <text evidence="4">The sequence shown here is derived from an EMBL/GenBank/DDBJ whole genome shotgun (WGS) entry which is preliminary data.</text>
</comment>
<dbReference type="GO" id="GO:0008836">
    <property type="term" value="F:diaminopimelate decarboxylase activity"/>
    <property type="evidence" value="ECO:0007669"/>
    <property type="project" value="TreeGrafter"/>
</dbReference>
<dbReference type="Proteomes" id="UP000274920">
    <property type="component" value="Unassembled WGS sequence"/>
</dbReference>
<organism evidence="4 5">
    <name type="scientific">Schaedlerella arabinosiphila</name>
    <dbReference type="NCBI Taxonomy" id="2044587"/>
    <lineage>
        <taxon>Bacteria</taxon>
        <taxon>Bacillati</taxon>
        <taxon>Bacillota</taxon>
        <taxon>Clostridia</taxon>
        <taxon>Lachnospirales</taxon>
        <taxon>Lachnospiraceae</taxon>
        <taxon>Schaedlerella</taxon>
    </lineage>
</organism>
<dbReference type="InterPro" id="IPR022643">
    <property type="entry name" value="De-COase2_C"/>
</dbReference>
<proteinExistence type="predicted"/>
<dbReference type="GO" id="GO:0009089">
    <property type="term" value="P:lysine biosynthetic process via diaminopimelate"/>
    <property type="evidence" value="ECO:0007669"/>
    <property type="project" value="TreeGrafter"/>
</dbReference>